<dbReference type="GO" id="GO:0008270">
    <property type="term" value="F:zinc ion binding"/>
    <property type="evidence" value="ECO:0007669"/>
    <property type="project" value="InterPro"/>
</dbReference>
<dbReference type="AlphaFoldDB" id="A0A4R8DPH0"/>
<evidence type="ECO:0000256" key="1">
    <source>
        <dbReference type="ARBA" id="ARBA00001947"/>
    </source>
</evidence>
<keyword evidence="4" id="KW-0560">Oxidoreductase</keyword>
<dbReference type="FunFam" id="3.40.50.720:FF:000022">
    <property type="entry name" value="Cinnamyl alcohol dehydrogenase"/>
    <property type="match status" value="1"/>
</dbReference>
<evidence type="ECO:0000313" key="7">
    <source>
        <dbReference type="EMBL" id="TDW99010.1"/>
    </source>
</evidence>
<dbReference type="Proteomes" id="UP000294498">
    <property type="component" value="Unassembled WGS sequence"/>
</dbReference>
<dbReference type="InterPro" id="IPR002328">
    <property type="entry name" value="ADH_Zn_CS"/>
</dbReference>
<accession>A0A4R8DPH0</accession>
<evidence type="ECO:0000259" key="6">
    <source>
        <dbReference type="SMART" id="SM00829"/>
    </source>
</evidence>
<comment type="caution">
    <text evidence="7">The sequence shown here is derived from an EMBL/GenBank/DDBJ whole genome shotgun (WGS) entry which is preliminary data.</text>
</comment>
<dbReference type="InterPro" id="IPR013149">
    <property type="entry name" value="ADH-like_C"/>
</dbReference>
<comment type="similarity">
    <text evidence="5">Belongs to the zinc-containing alcohol dehydrogenase family.</text>
</comment>
<feature type="domain" description="Enoyl reductase (ER)" evidence="6">
    <location>
        <begin position="11"/>
        <end position="341"/>
    </location>
</feature>
<reference evidence="7 8" key="1">
    <citation type="submission" date="2019-03" db="EMBL/GenBank/DDBJ databases">
        <title>Genomic Encyclopedia of Type Strains, Phase IV (KMG-IV): sequencing the most valuable type-strain genomes for metagenomic binning, comparative biology and taxonomic classification.</title>
        <authorList>
            <person name="Goeker M."/>
        </authorList>
    </citation>
    <scope>NUCLEOTIDE SEQUENCE [LARGE SCALE GENOMIC DNA]</scope>
    <source>
        <strain evidence="7 8">DSM 100059</strain>
    </source>
</reference>
<keyword evidence="3 5" id="KW-0862">Zinc</keyword>
<dbReference type="OrthoDB" id="9806940at2"/>
<comment type="cofactor">
    <cofactor evidence="1 5">
        <name>Zn(2+)</name>
        <dbReference type="ChEBI" id="CHEBI:29105"/>
    </cofactor>
</comment>
<gene>
    <name evidence="7" type="ORF">EDB95_0017</name>
</gene>
<dbReference type="CDD" id="cd05283">
    <property type="entry name" value="CAD1"/>
    <property type="match status" value="1"/>
</dbReference>
<evidence type="ECO:0000313" key="8">
    <source>
        <dbReference type="Proteomes" id="UP000294498"/>
    </source>
</evidence>
<dbReference type="SMART" id="SM00829">
    <property type="entry name" value="PKS_ER"/>
    <property type="match status" value="1"/>
</dbReference>
<evidence type="ECO:0000256" key="2">
    <source>
        <dbReference type="ARBA" id="ARBA00022723"/>
    </source>
</evidence>
<dbReference type="SUPFAM" id="SSF51735">
    <property type="entry name" value="NAD(P)-binding Rossmann-fold domains"/>
    <property type="match status" value="1"/>
</dbReference>
<dbReference type="InterPro" id="IPR011032">
    <property type="entry name" value="GroES-like_sf"/>
</dbReference>
<dbReference type="PANTHER" id="PTHR42683">
    <property type="entry name" value="ALDEHYDE REDUCTASE"/>
    <property type="match status" value="1"/>
</dbReference>
<protein>
    <submittedName>
        <fullName evidence="7">Putative zinc-type alcohol dehydrogenase-like protein</fullName>
    </submittedName>
</protein>
<dbReference type="InterPro" id="IPR047109">
    <property type="entry name" value="CAD-like"/>
</dbReference>
<organism evidence="7 8">
    <name type="scientific">Dinghuibacter silviterrae</name>
    <dbReference type="NCBI Taxonomy" id="1539049"/>
    <lineage>
        <taxon>Bacteria</taxon>
        <taxon>Pseudomonadati</taxon>
        <taxon>Bacteroidota</taxon>
        <taxon>Chitinophagia</taxon>
        <taxon>Chitinophagales</taxon>
        <taxon>Chitinophagaceae</taxon>
        <taxon>Dinghuibacter</taxon>
    </lineage>
</organism>
<dbReference type="Gene3D" id="3.40.50.720">
    <property type="entry name" value="NAD(P)-binding Rossmann-like Domain"/>
    <property type="match status" value="1"/>
</dbReference>
<dbReference type="InterPro" id="IPR013154">
    <property type="entry name" value="ADH-like_N"/>
</dbReference>
<evidence type="ECO:0000256" key="4">
    <source>
        <dbReference type="ARBA" id="ARBA00023002"/>
    </source>
</evidence>
<dbReference type="Gene3D" id="3.90.180.10">
    <property type="entry name" value="Medium-chain alcohol dehydrogenases, catalytic domain"/>
    <property type="match status" value="1"/>
</dbReference>
<proteinExistence type="inferred from homology"/>
<name>A0A4R8DPH0_9BACT</name>
<dbReference type="RefSeq" id="WP_133989364.1">
    <property type="nucleotide sequence ID" value="NZ_SODV01000001.1"/>
</dbReference>
<evidence type="ECO:0000256" key="3">
    <source>
        <dbReference type="ARBA" id="ARBA00022833"/>
    </source>
</evidence>
<dbReference type="InterPro" id="IPR036291">
    <property type="entry name" value="NAD(P)-bd_dom_sf"/>
</dbReference>
<dbReference type="PROSITE" id="PS00059">
    <property type="entry name" value="ADH_ZINC"/>
    <property type="match status" value="1"/>
</dbReference>
<dbReference type="InterPro" id="IPR020843">
    <property type="entry name" value="ER"/>
</dbReference>
<sequence>MITTKGYAAQAPSAPLSPYTFDRKDPGVNDVTIDILYCGVCHADIHQAKNEYGGTAYPFVPGHEIIGRVHSIGKEVARHSVGDLVGVGYFLDSCRHCSSCEEGEEQYCEKGITPTQNARLKDGTVTKGGYSNTIVVDERYVLKVSESLAPAGVAPLLCAGITTYSPLRHWNVGKGHKVAVLGLGGVGHMAVKFAASFGAEVTVLSGSPSKRESALALGATHFVVTSDVAELKAVAGRFDFLIDAVSAKHDYNAYLGLLKKDGTMILLGVPPEAPQLAAFQLIARRRKIAGSFIGGIAETQEMLDYCADHNITADVEVIAPDYINDAFERTLKGDVQYRFVIDMTRLG</sequence>
<dbReference type="Pfam" id="PF00107">
    <property type="entry name" value="ADH_zinc_N"/>
    <property type="match status" value="1"/>
</dbReference>
<evidence type="ECO:0000256" key="5">
    <source>
        <dbReference type="RuleBase" id="RU361277"/>
    </source>
</evidence>
<dbReference type="Pfam" id="PF08240">
    <property type="entry name" value="ADH_N"/>
    <property type="match status" value="1"/>
</dbReference>
<dbReference type="GO" id="GO:0008106">
    <property type="term" value="F:alcohol dehydrogenase (NADP+) activity"/>
    <property type="evidence" value="ECO:0007669"/>
    <property type="project" value="UniProtKB-ARBA"/>
</dbReference>
<keyword evidence="2 5" id="KW-0479">Metal-binding</keyword>
<dbReference type="EMBL" id="SODV01000001">
    <property type="protein sequence ID" value="TDW99010.1"/>
    <property type="molecule type" value="Genomic_DNA"/>
</dbReference>
<keyword evidence="8" id="KW-1185">Reference proteome</keyword>
<dbReference type="SUPFAM" id="SSF50129">
    <property type="entry name" value="GroES-like"/>
    <property type="match status" value="1"/>
</dbReference>